<accession>A0ACC2K1U0</accession>
<sequence length="89" mass="9559">MMEVGTLDLNISSPVSVSLSSPQRLPLNELKHLIAPLSPLHLSSSSSPLSSTRSTAAVLPPPPGPRAAAVQLRRHLPHRQTPTFYVKYG</sequence>
<gene>
    <name evidence="1" type="ORF">MRB53_034442</name>
</gene>
<keyword evidence="2" id="KW-1185">Reference proteome</keyword>
<evidence type="ECO:0000313" key="1">
    <source>
        <dbReference type="EMBL" id="KAJ8615070.1"/>
    </source>
</evidence>
<comment type="caution">
    <text evidence="1">The sequence shown here is derived from an EMBL/GenBank/DDBJ whole genome shotgun (WGS) entry which is preliminary data.</text>
</comment>
<name>A0ACC2K1U0_PERAE</name>
<organism evidence="1 2">
    <name type="scientific">Persea americana</name>
    <name type="common">Avocado</name>
    <dbReference type="NCBI Taxonomy" id="3435"/>
    <lineage>
        <taxon>Eukaryota</taxon>
        <taxon>Viridiplantae</taxon>
        <taxon>Streptophyta</taxon>
        <taxon>Embryophyta</taxon>
        <taxon>Tracheophyta</taxon>
        <taxon>Spermatophyta</taxon>
        <taxon>Magnoliopsida</taxon>
        <taxon>Magnoliidae</taxon>
        <taxon>Laurales</taxon>
        <taxon>Lauraceae</taxon>
        <taxon>Persea</taxon>
    </lineage>
</organism>
<evidence type="ECO:0000313" key="2">
    <source>
        <dbReference type="Proteomes" id="UP001234297"/>
    </source>
</evidence>
<dbReference type="Proteomes" id="UP001234297">
    <property type="component" value="Chromosome 12"/>
</dbReference>
<proteinExistence type="predicted"/>
<reference evidence="1 2" key="1">
    <citation type="journal article" date="2022" name="Hortic Res">
        <title>A haplotype resolved chromosomal level avocado genome allows analysis of novel avocado genes.</title>
        <authorList>
            <person name="Nath O."/>
            <person name="Fletcher S.J."/>
            <person name="Hayward A."/>
            <person name="Shaw L.M."/>
            <person name="Masouleh A.K."/>
            <person name="Furtado A."/>
            <person name="Henry R.J."/>
            <person name="Mitter N."/>
        </authorList>
    </citation>
    <scope>NUCLEOTIDE SEQUENCE [LARGE SCALE GENOMIC DNA]</scope>
    <source>
        <strain evidence="2">cv. Hass</strain>
    </source>
</reference>
<dbReference type="EMBL" id="CM056820">
    <property type="protein sequence ID" value="KAJ8615070.1"/>
    <property type="molecule type" value="Genomic_DNA"/>
</dbReference>
<protein>
    <submittedName>
        <fullName evidence="1">Uncharacterized protein</fullName>
    </submittedName>
</protein>